<evidence type="ECO:0000313" key="2">
    <source>
        <dbReference type="EMBL" id="MCB2380388.1"/>
    </source>
</evidence>
<dbReference type="SMART" id="SM00530">
    <property type="entry name" value="HTH_XRE"/>
    <property type="match status" value="1"/>
</dbReference>
<dbReference type="PROSITE" id="PS50943">
    <property type="entry name" value="HTH_CROC1"/>
    <property type="match status" value="1"/>
</dbReference>
<dbReference type="EMBL" id="JAJADQ010000016">
    <property type="protein sequence ID" value="MCB2380388.1"/>
    <property type="molecule type" value="Genomic_DNA"/>
</dbReference>
<dbReference type="Pfam" id="PF13560">
    <property type="entry name" value="HTH_31"/>
    <property type="match status" value="1"/>
</dbReference>
<reference evidence="2" key="1">
    <citation type="submission" date="2021-10" db="EMBL/GenBank/DDBJ databases">
        <authorList>
            <person name="Dean J.D."/>
            <person name="Kim M.K."/>
            <person name="Newey C.N."/>
            <person name="Stoker T.S."/>
            <person name="Thompson D.W."/>
            <person name="Grose J.H."/>
        </authorList>
    </citation>
    <scope>NUCLEOTIDE SEQUENCE</scope>
    <source>
        <strain evidence="2">BT635</strain>
    </source>
</reference>
<sequence>MAKEPVILLPPLQHLLAQTGENIRLARLRRKLSAARVAERAGISRNTLRTIEQGSSTVSMGGYLQVLFVLGLEKTILQLANDDVLGRKLQDAGLGVRARATKQNPSGNHQAY</sequence>
<evidence type="ECO:0000313" key="3">
    <source>
        <dbReference type="Proteomes" id="UP001165297"/>
    </source>
</evidence>
<dbReference type="InterPro" id="IPR010982">
    <property type="entry name" value="Lambda_DNA-bd_dom_sf"/>
</dbReference>
<dbReference type="RefSeq" id="WP_226190247.1">
    <property type="nucleotide sequence ID" value="NZ_JAJADQ010000016.1"/>
</dbReference>
<gene>
    <name evidence="2" type="ORF">LGH70_22540</name>
</gene>
<protein>
    <submittedName>
        <fullName evidence="2">Helix-turn-helix domain-containing protein</fullName>
    </submittedName>
</protein>
<dbReference type="InterPro" id="IPR001387">
    <property type="entry name" value="Cro/C1-type_HTH"/>
</dbReference>
<dbReference type="Gene3D" id="1.10.260.40">
    <property type="entry name" value="lambda repressor-like DNA-binding domains"/>
    <property type="match status" value="1"/>
</dbReference>
<name>A0ABS8AIX9_9BACT</name>
<dbReference type="Proteomes" id="UP001165297">
    <property type="component" value="Unassembled WGS sequence"/>
</dbReference>
<accession>A0ABS8AIX9</accession>
<feature type="domain" description="HTH cro/C1-type" evidence="1">
    <location>
        <begin position="23"/>
        <end position="60"/>
    </location>
</feature>
<proteinExistence type="predicted"/>
<comment type="caution">
    <text evidence="2">The sequence shown here is derived from an EMBL/GenBank/DDBJ whole genome shotgun (WGS) entry which is preliminary data.</text>
</comment>
<dbReference type="CDD" id="cd00093">
    <property type="entry name" value="HTH_XRE"/>
    <property type="match status" value="1"/>
</dbReference>
<keyword evidence="3" id="KW-1185">Reference proteome</keyword>
<organism evidence="2 3">
    <name type="scientific">Hymenobacter nitidus</name>
    <dbReference type="NCBI Taxonomy" id="2880929"/>
    <lineage>
        <taxon>Bacteria</taxon>
        <taxon>Pseudomonadati</taxon>
        <taxon>Bacteroidota</taxon>
        <taxon>Cytophagia</taxon>
        <taxon>Cytophagales</taxon>
        <taxon>Hymenobacteraceae</taxon>
        <taxon>Hymenobacter</taxon>
    </lineage>
</organism>
<evidence type="ECO:0000259" key="1">
    <source>
        <dbReference type="PROSITE" id="PS50943"/>
    </source>
</evidence>
<dbReference type="SUPFAM" id="SSF47413">
    <property type="entry name" value="lambda repressor-like DNA-binding domains"/>
    <property type="match status" value="1"/>
</dbReference>